<reference evidence="1" key="1">
    <citation type="submission" date="2020-05" db="EMBL/GenBank/DDBJ databases">
        <authorList>
            <person name="Chiriac C."/>
            <person name="Salcher M."/>
            <person name="Ghai R."/>
            <person name="Kavagutti S V."/>
        </authorList>
    </citation>
    <scope>NUCLEOTIDE SEQUENCE</scope>
</reference>
<gene>
    <name evidence="1" type="ORF">UFOVP1502_24</name>
</gene>
<sequence length="415" mass="44311">MTMPVVNVIVNFSSGPSFAQAFLLDSGQLDVNILANAASVIVDVSDIVATIQTSRGRNITADQFNPGQMSLKLIDQDGNWNPQNTGGIYYGLLNPMIKVQVTATYGSPSVTYPIFSGFVTGFNTVLPVNGVDTVAYTILTCVDAMRLANLAQVTTISTATAGQLTGSRINSILDQIAWPASMRDIDQGLTACQADPGNSRSALNAMQTVEITENGALFVNAWGSFTFVDRNAAISSAAGVPVVYDDIGVGLAYADAKWQLSDILIYNNANVTAQGLTMQTATNAASVLKYFSHSVTQTGLLMQTNAEALNWGLAYVAARQETSTRCDLLTLDLYTPNYDLGIKAALALEFFDPVEITSAMPGSTSITKNEQVFGISHNITVNSWRIDLITMEPVLDGLILDSVLHGILDTSVLSY</sequence>
<evidence type="ECO:0000313" key="1">
    <source>
        <dbReference type="EMBL" id="CAB4217362.1"/>
    </source>
</evidence>
<proteinExistence type="predicted"/>
<organism evidence="1">
    <name type="scientific">uncultured Caudovirales phage</name>
    <dbReference type="NCBI Taxonomy" id="2100421"/>
    <lineage>
        <taxon>Viruses</taxon>
        <taxon>Duplodnaviria</taxon>
        <taxon>Heunggongvirae</taxon>
        <taxon>Uroviricota</taxon>
        <taxon>Caudoviricetes</taxon>
        <taxon>Peduoviridae</taxon>
        <taxon>Maltschvirus</taxon>
        <taxon>Maltschvirus maltsch</taxon>
    </lineage>
</organism>
<name>A0A6J5SPC9_9CAUD</name>
<dbReference type="EMBL" id="LR797441">
    <property type="protein sequence ID" value="CAB4217362.1"/>
    <property type="molecule type" value="Genomic_DNA"/>
</dbReference>
<protein>
    <submittedName>
        <fullName evidence="1">Uncharacterized protein</fullName>
    </submittedName>
</protein>
<accession>A0A6J5SPC9</accession>